<reference evidence="8 9" key="1">
    <citation type="submission" date="2017-03" db="EMBL/GenBank/DDBJ databases">
        <title>Genome Survey of Euroglyphus maynei.</title>
        <authorList>
            <person name="Arlian L.G."/>
            <person name="Morgan M.S."/>
            <person name="Rider S.D."/>
        </authorList>
    </citation>
    <scope>NUCLEOTIDE SEQUENCE [LARGE SCALE GENOMIC DNA]</scope>
    <source>
        <strain evidence="8">Arlian Lab</strain>
        <tissue evidence="8">Whole body</tissue>
    </source>
</reference>
<evidence type="ECO:0000256" key="7">
    <source>
        <dbReference type="PIRSR" id="PIRSR601019-2"/>
    </source>
</evidence>
<dbReference type="GO" id="GO:0046872">
    <property type="term" value="F:metal ion binding"/>
    <property type="evidence" value="ECO:0007669"/>
    <property type="project" value="UniProtKB-KW"/>
</dbReference>
<dbReference type="FunFam" id="1.10.400.10:FF:000007">
    <property type="entry name" value="Guanine nucleotide-binding protein subunit alpha"/>
    <property type="match status" value="1"/>
</dbReference>
<evidence type="ECO:0000256" key="1">
    <source>
        <dbReference type="ARBA" id="ARBA00022723"/>
    </source>
</evidence>
<organism evidence="8 9">
    <name type="scientific">Euroglyphus maynei</name>
    <name type="common">Mayne's house dust mite</name>
    <dbReference type="NCBI Taxonomy" id="6958"/>
    <lineage>
        <taxon>Eukaryota</taxon>
        <taxon>Metazoa</taxon>
        <taxon>Ecdysozoa</taxon>
        <taxon>Arthropoda</taxon>
        <taxon>Chelicerata</taxon>
        <taxon>Arachnida</taxon>
        <taxon>Acari</taxon>
        <taxon>Acariformes</taxon>
        <taxon>Sarcoptiformes</taxon>
        <taxon>Astigmata</taxon>
        <taxon>Psoroptidia</taxon>
        <taxon>Analgoidea</taxon>
        <taxon>Pyroglyphidae</taxon>
        <taxon>Pyroglyphinae</taxon>
        <taxon>Euroglyphus</taxon>
    </lineage>
</organism>
<dbReference type="SUPFAM" id="SSF52540">
    <property type="entry name" value="P-loop containing nucleoside triphosphate hydrolases"/>
    <property type="match status" value="1"/>
</dbReference>
<evidence type="ECO:0000313" key="8">
    <source>
        <dbReference type="EMBL" id="OTF80309.1"/>
    </source>
</evidence>
<evidence type="ECO:0000256" key="2">
    <source>
        <dbReference type="ARBA" id="ARBA00022741"/>
    </source>
</evidence>
<dbReference type="SUPFAM" id="SSF47895">
    <property type="entry name" value="Transducin (alpha subunit), insertion domain"/>
    <property type="match status" value="1"/>
</dbReference>
<dbReference type="GO" id="GO:0005737">
    <property type="term" value="C:cytoplasm"/>
    <property type="evidence" value="ECO:0007669"/>
    <property type="project" value="TreeGrafter"/>
</dbReference>
<dbReference type="CDD" id="cd00066">
    <property type="entry name" value="G-alpha"/>
    <property type="match status" value="1"/>
</dbReference>
<evidence type="ECO:0000256" key="4">
    <source>
        <dbReference type="ARBA" id="ARBA00023134"/>
    </source>
</evidence>
<evidence type="ECO:0000256" key="5">
    <source>
        <dbReference type="ARBA" id="ARBA00023224"/>
    </source>
</evidence>
<dbReference type="Gene3D" id="1.10.400.10">
    <property type="entry name" value="GI Alpha 1, domain 2-like"/>
    <property type="match status" value="1"/>
</dbReference>
<dbReference type="InterPro" id="IPR001019">
    <property type="entry name" value="Gprotein_alpha_su"/>
</dbReference>
<dbReference type="GO" id="GO:0032502">
    <property type="term" value="P:developmental process"/>
    <property type="evidence" value="ECO:0007669"/>
    <property type="project" value="UniProtKB-ARBA"/>
</dbReference>
<keyword evidence="2 6" id="KW-0547">Nucleotide-binding</keyword>
<keyword evidence="5" id="KW-0807">Transducer</keyword>
<protein>
    <submittedName>
        <fullName evidence="8">Guanine nucleotide-binding G(Q) subunit alpha-like protein</fullName>
    </submittedName>
</protein>
<evidence type="ECO:0000256" key="6">
    <source>
        <dbReference type="PIRSR" id="PIRSR601019-1"/>
    </source>
</evidence>
<dbReference type="GO" id="GO:0003924">
    <property type="term" value="F:GTPase activity"/>
    <property type="evidence" value="ECO:0007669"/>
    <property type="project" value="InterPro"/>
</dbReference>
<dbReference type="Gene3D" id="3.40.50.300">
    <property type="entry name" value="P-loop containing nucleotide triphosphate hydrolases"/>
    <property type="match status" value="1"/>
</dbReference>
<dbReference type="GO" id="GO:0031683">
    <property type="term" value="F:G-protein beta/gamma-subunit complex binding"/>
    <property type="evidence" value="ECO:0007669"/>
    <property type="project" value="InterPro"/>
</dbReference>
<feature type="binding site" evidence="6">
    <location>
        <begin position="42"/>
        <end position="47"/>
    </location>
    <ligand>
        <name>GTP</name>
        <dbReference type="ChEBI" id="CHEBI:37565"/>
    </ligand>
</feature>
<dbReference type="PANTHER" id="PTHR10218:SF360">
    <property type="entry name" value="GUANINE NUCLEOTIDE-BINDING PROTEIN SUBUNIT ALPHA HOMOLOG"/>
    <property type="match status" value="1"/>
</dbReference>
<dbReference type="GO" id="GO:0007188">
    <property type="term" value="P:adenylate cyclase-modulating G protein-coupled receptor signaling pathway"/>
    <property type="evidence" value="ECO:0007669"/>
    <property type="project" value="TreeGrafter"/>
</dbReference>
<keyword evidence="9" id="KW-1185">Reference proteome</keyword>
<evidence type="ECO:0000313" key="9">
    <source>
        <dbReference type="Proteomes" id="UP000194236"/>
    </source>
</evidence>
<dbReference type="InterPro" id="IPR011025">
    <property type="entry name" value="GproteinA_insert"/>
</dbReference>
<sequence length="445" mass="52380">MCIESNETREKRKRNEKIEKILKETKSIVRKQVKLLLLGTGESGKSTFIKQMRIIHDNGFTSTELKQNRVYVFHNTIQCMQLLLQAMKFLSIKFENEENFDHANRILSIDCSYSQAPEIFAKQSSLSKELVECIRCLWRDSGVRKCYEHRTEFQLSDSAEYFFQNVERFGHPGYIPTNDDIVRIRLPTTGIIEHLFYIKSARIYLRIIDVGGQDNERMKWINCFEGVTSIIFLTALNEYDMYKYKSNARYNDSEHDQLAQLLDRGQQSQSKNTNRINRMEESLCLFRLITSLELLYKTSFILFLNKKDLLEEKIKHSSLRRIFDDYDGRLDDAADAGRYIKELFIRNAFCNYNADDDIQPQQEVDSDEDDLAKPDNDIRKDSHQTLNGRLSMNNIGHHNHNQIRRKTKTIYSHFTCATDTENIKFVFDSVKWTVLNKNMEDFGLH</sequence>
<dbReference type="GO" id="GO:0005834">
    <property type="term" value="C:heterotrimeric G-protein complex"/>
    <property type="evidence" value="ECO:0007669"/>
    <property type="project" value="TreeGrafter"/>
</dbReference>
<keyword evidence="1 7" id="KW-0479">Metal-binding</keyword>
<dbReference type="InterPro" id="IPR027417">
    <property type="entry name" value="P-loop_NTPase"/>
</dbReference>
<dbReference type="FunFam" id="3.40.50.300:FF:000692">
    <property type="entry name" value="Guanine nucleotide-binding protein subunit alpha"/>
    <property type="match status" value="3"/>
</dbReference>
<accession>A0A1Y3BH96</accession>
<dbReference type="Pfam" id="PF00503">
    <property type="entry name" value="G-alpha"/>
    <property type="match status" value="1"/>
</dbReference>
<feature type="binding site" evidence="7">
    <location>
        <position position="188"/>
    </location>
    <ligand>
        <name>Mg(2+)</name>
        <dbReference type="ChEBI" id="CHEBI:18420"/>
    </ligand>
</feature>
<feature type="binding site" evidence="6">
    <location>
        <begin position="209"/>
        <end position="213"/>
    </location>
    <ligand>
        <name>GTP</name>
        <dbReference type="ChEBI" id="CHEBI:37565"/>
    </ligand>
</feature>
<feature type="binding site" evidence="6">
    <location>
        <begin position="157"/>
        <end position="158"/>
    </location>
    <ligand>
        <name>GTP</name>
        <dbReference type="ChEBI" id="CHEBI:37565"/>
    </ligand>
</feature>
<comment type="caution">
    <text evidence="8">The sequence shown here is derived from an EMBL/GenBank/DDBJ whole genome shotgun (WGS) entry which is preliminary data.</text>
</comment>
<dbReference type="AlphaFoldDB" id="A0A1Y3BH96"/>
<evidence type="ECO:0000256" key="3">
    <source>
        <dbReference type="ARBA" id="ARBA00022842"/>
    </source>
</evidence>
<dbReference type="PRINTS" id="PR00318">
    <property type="entry name" value="GPROTEINA"/>
</dbReference>
<name>A0A1Y3BH96_EURMA</name>
<dbReference type="OrthoDB" id="6501776at2759"/>
<dbReference type="PANTHER" id="PTHR10218">
    <property type="entry name" value="GTP-BINDING PROTEIN ALPHA SUBUNIT"/>
    <property type="match status" value="1"/>
</dbReference>
<keyword evidence="3 7" id="KW-0460">Magnesium</keyword>
<gene>
    <name evidence="8" type="ORF">BLA29_004881</name>
</gene>
<proteinExistence type="predicted"/>
<keyword evidence="4 6" id="KW-0342">GTP-binding</keyword>
<dbReference type="Proteomes" id="UP000194236">
    <property type="component" value="Unassembled WGS sequence"/>
</dbReference>
<dbReference type="GO" id="GO:0001664">
    <property type="term" value="F:G protein-coupled receptor binding"/>
    <property type="evidence" value="ECO:0007669"/>
    <property type="project" value="TreeGrafter"/>
</dbReference>
<dbReference type="SMART" id="SM00275">
    <property type="entry name" value="G_alpha"/>
    <property type="match status" value="1"/>
</dbReference>
<dbReference type="PROSITE" id="PS51882">
    <property type="entry name" value="G_ALPHA"/>
    <property type="match status" value="1"/>
</dbReference>
<dbReference type="EMBL" id="MUJZ01018894">
    <property type="protein sequence ID" value="OTF80309.1"/>
    <property type="molecule type" value="Genomic_DNA"/>
</dbReference>
<dbReference type="GO" id="GO:0005525">
    <property type="term" value="F:GTP binding"/>
    <property type="evidence" value="ECO:0007669"/>
    <property type="project" value="UniProtKB-KW"/>
</dbReference>
<feature type="binding site" evidence="6">
    <location>
        <begin position="305"/>
        <end position="308"/>
    </location>
    <ligand>
        <name>GTP</name>
        <dbReference type="ChEBI" id="CHEBI:37565"/>
    </ligand>
</feature>
<feature type="binding site" evidence="7">
    <location>
        <position position="46"/>
    </location>
    <ligand>
        <name>Mg(2+)</name>
        <dbReference type="ChEBI" id="CHEBI:18420"/>
    </ligand>
</feature>